<proteinExistence type="predicted"/>
<evidence type="ECO:0000313" key="4">
    <source>
        <dbReference type="EMBL" id="ERM91514.1"/>
    </source>
</evidence>
<dbReference type="AlphaFoldDB" id="U5CP09"/>
<dbReference type="PANTHER" id="PTHR21666:SF270">
    <property type="entry name" value="MUREIN HYDROLASE ACTIVATOR ENVC"/>
    <property type="match status" value="1"/>
</dbReference>
<keyword evidence="1" id="KW-1133">Transmembrane helix</keyword>
<protein>
    <recommendedName>
        <fullName evidence="6">Membrane proteins related to metalloendopeptidases</fullName>
    </recommendedName>
</protein>
<feature type="transmembrane region" description="Helical" evidence="1">
    <location>
        <begin position="21"/>
        <end position="48"/>
    </location>
</feature>
<comment type="caution">
    <text evidence="4">The sequence shown here is derived from an EMBL/GenBank/DDBJ whole genome shotgun (WGS) entry which is preliminary data.</text>
</comment>
<keyword evidence="1" id="KW-0812">Transmembrane</keyword>
<dbReference type="GO" id="GO:0004222">
    <property type="term" value="F:metalloendopeptidase activity"/>
    <property type="evidence" value="ECO:0007669"/>
    <property type="project" value="TreeGrafter"/>
</dbReference>
<accession>U5CP09</accession>
<feature type="domain" description="Transglycosylase SLT" evidence="2">
    <location>
        <begin position="432"/>
        <end position="539"/>
    </location>
</feature>
<dbReference type="CDD" id="cd13399">
    <property type="entry name" value="Slt35-like"/>
    <property type="match status" value="1"/>
</dbReference>
<dbReference type="InterPro" id="IPR008258">
    <property type="entry name" value="Transglycosylase_SLT_dom_1"/>
</dbReference>
<dbReference type="Proteomes" id="UP000016856">
    <property type="component" value="Unassembled WGS sequence"/>
</dbReference>
<dbReference type="SUPFAM" id="SSF51261">
    <property type="entry name" value="Duplicated hybrid motif"/>
    <property type="match status" value="1"/>
</dbReference>
<dbReference type="Pfam" id="PF01464">
    <property type="entry name" value="SLT"/>
    <property type="match status" value="1"/>
</dbReference>
<name>U5CP09_CALSX</name>
<dbReference type="Gene3D" id="1.10.530.10">
    <property type="match status" value="1"/>
</dbReference>
<sequence length="565" mass="64644">MGDYLKEYLKRRIIRWFVKNPYFWIISGFLLIIFFGMIIVLGIFGAAYGDDIVAQNGKIVQQMMPELNPPILSTDRMEKEFFLPWAVPYVLQLYARDWNDTLDKDMIRAIVNDLNPRFEYVNYTKVIKEWHTVWDEEKKQWITYYREDKIPERFITVANTYAGIYVMKYKEVTKVYVSEGDTYKDRTEITDLERIWTDFYPDWTRLDMAIAKYAYINTSTNNFNVQEFYVNGGKMIKPFDGNYPVTSPFGIRENPENPGSREFHPGIDFGLPSGTPVKAAADGVVVLAGEYGGYGKAVVINHTDGLSTVYGHLSEIKVEEGKEVKQGEAIGLSGSTGRSTGPHLHFEIRKDGQPVDPLQYLSGTLTLSNGTVYYVSDLDRKMLLETAASFMEDKENIGWLLDGSDYSMGEGIPPWQKYDVKPGEIPNELIPVFKTAGEKYGIPWTVLAAVAFRESSFNPNAVGPYLPDYNTSAVGMMQFLPETFREYGVDGNGDGIISPFDPSDAVYTAAHYLSTNYNLYKKKGYSDIDALRMAVWHYNHAWWYVDQVMSIAEKYKQKYIDNINR</sequence>
<dbReference type="InterPro" id="IPR050570">
    <property type="entry name" value="Cell_wall_metabolism_enzyme"/>
</dbReference>
<evidence type="ECO:0000313" key="5">
    <source>
        <dbReference type="Proteomes" id="UP000016856"/>
    </source>
</evidence>
<dbReference type="InterPro" id="IPR016047">
    <property type="entry name" value="M23ase_b-sheet_dom"/>
</dbReference>
<evidence type="ECO:0000259" key="2">
    <source>
        <dbReference type="Pfam" id="PF01464"/>
    </source>
</evidence>
<dbReference type="Gene3D" id="2.70.70.10">
    <property type="entry name" value="Glucose Permease (Domain IIA)"/>
    <property type="match status" value="1"/>
</dbReference>
<feature type="domain" description="M23ase beta-sheet core" evidence="3">
    <location>
        <begin position="263"/>
        <end position="357"/>
    </location>
</feature>
<dbReference type="PANTHER" id="PTHR21666">
    <property type="entry name" value="PEPTIDASE-RELATED"/>
    <property type="match status" value="1"/>
</dbReference>
<evidence type="ECO:0000256" key="1">
    <source>
        <dbReference type="SAM" id="Phobius"/>
    </source>
</evidence>
<gene>
    <name evidence="4" type="ORF">O163_10090</name>
</gene>
<evidence type="ECO:0000259" key="3">
    <source>
        <dbReference type="Pfam" id="PF01551"/>
    </source>
</evidence>
<reference evidence="4 5" key="1">
    <citation type="journal article" date="2013" name="Genome Announc.">
        <title>Draft Genome Sequence of an Anaerobic and Extremophilic Bacterium, Caldanaerobacter yonseiensis, Isolated from a Geothermal Hot Stream.</title>
        <authorList>
            <person name="Lee S.J."/>
            <person name="Lee Y.J."/>
            <person name="Park G.S."/>
            <person name="Kim B.C."/>
            <person name="Lee S.J."/>
            <person name="Shin J.H."/>
            <person name="Lee D.W."/>
        </authorList>
    </citation>
    <scope>NUCLEOTIDE SEQUENCE [LARGE SCALE GENOMIC DNA]</scope>
    <source>
        <strain evidence="4 5">KB-1</strain>
    </source>
</reference>
<organism evidence="4 5">
    <name type="scientific">Caldanaerobacter subterraneus subsp. yonseiensis KB-1</name>
    <dbReference type="NCBI Taxonomy" id="1388761"/>
    <lineage>
        <taxon>Bacteria</taxon>
        <taxon>Bacillati</taxon>
        <taxon>Bacillota</taxon>
        <taxon>Clostridia</taxon>
        <taxon>Thermoanaerobacterales</taxon>
        <taxon>Thermoanaerobacteraceae</taxon>
        <taxon>Caldanaerobacter</taxon>
    </lineage>
</organism>
<dbReference type="InterPro" id="IPR011055">
    <property type="entry name" value="Dup_hybrid_motif"/>
</dbReference>
<keyword evidence="1" id="KW-0472">Membrane</keyword>
<dbReference type="CDD" id="cd12797">
    <property type="entry name" value="M23_peptidase"/>
    <property type="match status" value="1"/>
</dbReference>
<dbReference type="SUPFAM" id="SSF53955">
    <property type="entry name" value="Lysozyme-like"/>
    <property type="match status" value="1"/>
</dbReference>
<dbReference type="Pfam" id="PF01551">
    <property type="entry name" value="Peptidase_M23"/>
    <property type="match status" value="1"/>
</dbReference>
<dbReference type="RefSeq" id="WP_022588351.1">
    <property type="nucleotide sequence ID" value="NZ_AXDC01000029.1"/>
</dbReference>
<dbReference type="InterPro" id="IPR023346">
    <property type="entry name" value="Lysozyme-like_dom_sf"/>
</dbReference>
<evidence type="ECO:0008006" key="6">
    <source>
        <dbReference type="Google" id="ProtNLM"/>
    </source>
</evidence>
<dbReference type="EMBL" id="AXDC01000029">
    <property type="protein sequence ID" value="ERM91514.1"/>
    <property type="molecule type" value="Genomic_DNA"/>
</dbReference>
<dbReference type="PATRIC" id="fig|1388761.3.peg.2036"/>